<organism evidence="5 6">
    <name type="scientific">Hymenobacter negativus</name>
    <dbReference type="NCBI Taxonomy" id="2795026"/>
    <lineage>
        <taxon>Bacteria</taxon>
        <taxon>Pseudomonadati</taxon>
        <taxon>Bacteroidota</taxon>
        <taxon>Cytophagia</taxon>
        <taxon>Cytophagales</taxon>
        <taxon>Hymenobacteraceae</taxon>
        <taxon>Hymenobacter</taxon>
    </lineage>
</organism>
<keyword evidence="5" id="KW-0378">Hydrolase</keyword>
<dbReference type="Proteomes" id="UP000625631">
    <property type="component" value="Unassembled WGS sequence"/>
</dbReference>
<comment type="similarity">
    <text evidence="1">Belongs to the type-I restriction system S methylase family.</text>
</comment>
<evidence type="ECO:0000256" key="3">
    <source>
        <dbReference type="ARBA" id="ARBA00023125"/>
    </source>
</evidence>
<dbReference type="InterPro" id="IPR000055">
    <property type="entry name" value="Restrct_endonuc_typeI_TRD"/>
</dbReference>
<dbReference type="Gene3D" id="3.90.220.20">
    <property type="entry name" value="DNA methylase specificity domains"/>
    <property type="match status" value="2"/>
</dbReference>
<evidence type="ECO:0000259" key="4">
    <source>
        <dbReference type="Pfam" id="PF01420"/>
    </source>
</evidence>
<evidence type="ECO:0000256" key="1">
    <source>
        <dbReference type="ARBA" id="ARBA00010923"/>
    </source>
</evidence>
<accession>A0ABS0Q5G8</accession>
<keyword evidence="6" id="KW-1185">Reference proteome</keyword>
<evidence type="ECO:0000256" key="2">
    <source>
        <dbReference type="ARBA" id="ARBA00022747"/>
    </source>
</evidence>
<keyword evidence="2" id="KW-0680">Restriction system</keyword>
<proteinExistence type="inferred from homology"/>
<keyword evidence="5" id="KW-0540">Nuclease</keyword>
<keyword evidence="3" id="KW-0238">DNA-binding</keyword>
<comment type="caution">
    <text evidence="5">The sequence shown here is derived from an EMBL/GenBank/DDBJ whole genome shotgun (WGS) entry which is preliminary data.</text>
</comment>
<name>A0ABS0Q5G8_9BACT</name>
<evidence type="ECO:0000313" key="5">
    <source>
        <dbReference type="EMBL" id="MBH8557911.1"/>
    </source>
</evidence>
<sequence length="394" mass="44139">MQDINPIDNFVYSYSDEIFDGQGGAKFSNGQILFARITPCLENRKIAQVKLGEGGTGFGSTEFFVFDEKEEVSDINYLLYLLKTDYVINHAIGSMVGASGRQRADWQYFKNIKIPLPPLHLQRQIAAVLGRYDSLLENYQVQIATLQALAHEVYREWFVRGRGLGVIVGVEKELPVGWRKGKLREVLDFYIGGGWGQDEPDDAHTVGGHVVRGTDIPNLKKGQVNLDVYRYHKASNMASRELRAGDIVFEVSGGSTDQGLGRNVLITDEALAKFGDKVMPASFCKLIRADQVKISPYYLQQLLDHLLETQEMAQFEVQSTGISNFQFEDFIDYQPVIIPAMEAMNRFDKLVGPMYKKIGILSTQMATLRATRDALLPRLLSGQLAVEALETAEI</sequence>
<dbReference type="SUPFAM" id="SSF116734">
    <property type="entry name" value="DNA methylase specificity domain"/>
    <property type="match status" value="2"/>
</dbReference>
<dbReference type="PANTHER" id="PTHR30408">
    <property type="entry name" value="TYPE-1 RESTRICTION ENZYME ECOKI SPECIFICITY PROTEIN"/>
    <property type="match status" value="1"/>
</dbReference>
<dbReference type="GO" id="GO:0004519">
    <property type="term" value="F:endonuclease activity"/>
    <property type="evidence" value="ECO:0007669"/>
    <property type="project" value="UniProtKB-KW"/>
</dbReference>
<dbReference type="EMBL" id="JAEDAE010000002">
    <property type="protein sequence ID" value="MBH8557911.1"/>
    <property type="molecule type" value="Genomic_DNA"/>
</dbReference>
<dbReference type="CDD" id="cd17260">
    <property type="entry name" value="RMtype1_S_EcoEI-TRD1-CR1_like"/>
    <property type="match status" value="1"/>
</dbReference>
<dbReference type="PANTHER" id="PTHR30408:SF13">
    <property type="entry name" value="TYPE I RESTRICTION ENZYME HINDI SPECIFICITY SUBUNIT"/>
    <property type="match status" value="1"/>
</dbReference>
<feature type="domain" description="Type I restriction modification DNA specificity" evidence="4">
    <location>
        <begin position="14"/>
        <end position="138"/>
    </location>
</feature>
<reference evidence="5 6" key="1">
    <citation type="submission" date="2020-12" db="EMBL/GenBank/DDBJ databases">
        <title>Hymenobacter sp.</title>
        <authorList>
            <person name="Kim M.K."/>
        </authorList>
    </citation>
    <scope>NUCLEOTIDE SEQUENCE [LARGE SCALE GENOMIC DNA]</scope>
    <source>
        <strain evidence="5 6">BT442</strain>
    </source>
</reference>
<dbReference type="Pfam" id="PF01420">
    <property type="entry name" value="Methylase_S"/>
    <property type="match status" value="1"/>
</dbReference>
<dbReference type="InterPro" id="IPR052021">
    <property type="entry name" value="Type-I_RS_S_subunit"/>
</dbReference>
<evidence type="ECO:0000313" key="6">
    <source>
        <dbReference type="Proteomes" id="UP000625631"/>
    </source>
</evidence>
<protein>
    <submittedName>
        <fullName evidence="5">Restriction endonuclease subunit S</fullName>
    </submittedName>
</protein>
<gene>
    <name evidence="5" type="ORF">I7X13_07625</name>
</gene>
<keyword evidence="5" id="KW-0255">Endonuclease</keyword>
<dbReference type="InterPro" id="IPR044946">
    <property type="entry name" value="Restrct_endonuc_typeI_TRD_sf"/>
</dbReference>